<dbReference type="GO" id="GO:0055130">
    <property type="term" value="P:D-alanine catabolic process"/>
    <property type="evidence" value="ECO:0007669"/>
    <property type="project" value="TreeGrafter"/>
</dbReference>
<dbReference type="GO" id="GO:0008718">
    <property type="term" value="F:D-amino-acid dehydrogenase activity"/>
    <property type="evidence" value="ECO:0007669"/>
    <property type="project" value="TreeGrafter"/>
</dbReference>
<feature type="domain" description="FAD dependent oxidoreductase" evidence="3">
    <location>
        <begin position="4"/>
        <end position="403"/>
    </location>
</feature>
<comment type="similarity">
    <text evidence="1">Belongs to the DadA oxidoreductase family.</text>
</comment>
<dbReference type="InterPro" id="IPR006076">
    <property type="entry name" value="FAD-dep_OxRdtase"/>
</dbReference>
<dbReference type="Gene3D" id="3.30.9.10">
    <property type="entry name" value="D-Amino Acid Oxidase, subunit A, domain 2"/>
    <property type="match status" value="1"/>
</dbReference>
<dbReference type="Proteomes" id="UP000027725">
    <property type="component" value="Unassembled WGS sequence"/>
</dbReference>
<dbReference type="GO" id="GO:0005737">
    <property type="term" value="C:cytoplasm"/>
    <property type="evidence" value="ECO:0007669"/>
    <property type="project" value="TreeGrafter"/>
</dbReference>
<protein>
    <submittedName>
        <fullName evidence="4">Amino acid dehydrogenase</fullName>
    </submittedName>
</protein>
<evidence type="ECO:0000259" key="3">
    <source>
        <dbReference type="Pfam" id="PF01266"/>
    </source>
</evidence>
<evidence type="ECO:0000313" key="4">
    <source>
        <dbReference type="EMBL" id="KEP67892.1"/>
    </source>
</evidence>
<dbReference type="SUPFAM" id="SSF54373">
    <property type="entry name" value="FAD-linked reductases, C-terminal domain"/>
    <property type="match status" value="1"/>
</dbReference>
<dbReference type="EMBL" id="JHEH01000062">
    <property type="protein sequence ID" value="KEP67892.1"/>
    <property type="molecule type" value="Genomic_DNA"/>
</dbReference>
<dbReference type="PANTHER" id="PTHR13847:SF280">
    <property type="entry name" value="D-AMINO ACID DEHYDROGENASE"/>
    <property type="match status" value="1"/>
</dbReference>
<dbReference type="Pfam" id="PF01266">
    <property type="entry name" value="DAO"/>
    <property type="match status" value="1"/>
</dbReference>
<dbReference type="PANTHER" id="PTHR13847">
    <property type="entry name" value="SARCOSINE DEHYDROGENASE-RELATED"/>
    <property type="match status" value="1"/>
</dbReference>
<keyword evidence="5" id="KW-1185">Reference proteome</keyword>
<dbReference type="RefSeq" id="WP_051693719.1">
    <property type="nucleotide sequence ID" value="NZ_FOVB01000028.1"/>
</dbReference>
<dbReference type="eggNOG" id="COG0665">
    <property type="taxonomic scope" value="Bacteria"/>
</dbReference>
<organism evidence="4 5">
    <name type="scientific">Thioclava dalianensis</name>
    <dbReference type="NCBI Taxonomy" id="1185766"/>
    <lineage>
        <taxon>Bacteria</taxon>
        <taxon>Pseudomonadati</taxon>
        <taxon>Pseudomonadota</taxon>
        <taxon>Alphaproteobacteria</taxon>
        <taxon>Rhodobacterales</taxon>
        <taxon>Paracoccaceae</taxon>
        <taxon>Thioclava</taxon>
    </lineage>
</organism>
<sequence length="425" mass="45191">MQQRVVIIGAGVVGVLSAYALATRGAKVTLIDSQPGPAEGCSRANAGILAVGHASAWASPSAIGSITRALLRREPGIRVTRPTDPALWAWGAQFLRNCTASAHATNTSKLQRLSRMSRNLTQKIEADLGLTGSLRHEGGLYLFQNLAQFRAHAATLAQGGARADDQMEVLDSDALIQRDPALATMPEHLAGGIYSPVDSVGNCHSFTKAVSEVIARKFDVALHFGTHVTGFETDGRTITGVKTDHGARAADAVLLATGTGTAALTRQLGFAPAIYPVKGYSGSWTIRDPDRIPRLPYVDETELLAVACYGGQLRVTAMAEFAGQSDLSLPDTRLDVLRAYVARQFGDAVDAHSASFWTGQRPSTPAGPPFLGRVRRWDNLWINAGHGQLGWTMAAGCGDVIARAMTAETPTLRDVSSTARWLDAL</sequence>
<gene>
    <name evidence="4" type="ORF">DL1_18290</name>
</gene>
<reference evidence="4 5" key="1">
    <citation type="submission" date="2014-03" db="EMBL/GenBank/DDBJ databases">
        <title>The draft genome sequence of Thioclava dalianensis DLFJ1-1.</title>
        <authorList>
            <person name="Lai Q."/>
            <person name="Shao Z."/>
        </authorList>
    </citation>
    <scope>NUCLEOTIDE SEQUENCE [LARGE SCALE GENOMIC DNA]</scope>
    <source>
        <strain evidence="4 5">DLFJ1-1</strain>
    </source>
</reference>
<evidence type="ECO:0000313" key="5">
    <source>
        <dbReference type="Proteomes" id="UP000027725"/>
    </source>
</evidence>
<evidence type="ECO:0000256" key="2">
    <source>
        <dbReference type="ARBA" id="ARBA00023002"/>
    </source>
</evidence>
<dbReference type="Gene3D" id="3.50.50.60">
    <property type="entry name" value="FAD/NAD(P)-binding domain"/>
    <property type="match status" value="2"/>
</dbReference>
<dbReference type="SUPFAM" id="SSF51905">
    <property type="entry name" value="FAD/NAD(P)-binding domain"/>
    <property type="match status" value="1"/>
</dbReference>
<evidence type="ECO:0000256" key="1">
    <source>
        <dbReference type="ARBA" id="ARBA00009410"/>
    </source>
</evidence>
<name>A0A074TZP0_9RHOB</name>
<dbReference type="AlphaFoldDB" id="A0A074TZP0"/>
<proteinExistence type="inferred from homology"/>
<dbReference type="GO" id="GO:0005886">
    <property type="term" value="C:plasma membrane"/>
    <property type="evidence" value="ECO:0007669"/>
    <property type="project" value="TreeGrafter"/>
</dbReference>
<keyword evidence="2" id="KW-0560">Oxidoreductase</keyword>
<accession>A0A074TZP0</accession>
<dbReference type="STRING" id="1185766.SAMN05216224_1284"/>
<dbReference type="InterPro" id="IPR036188">
    <property type="entry name" value="FAD/NAD-bd_sf"/>
</dbReference>
<comment type="caution">
    <text evidence="4">The sequence shown here is derived from an EMBL/GenBank/DDBJ whole genome shotgun (WGS) entry which is preliminary data.</text>
</comment>